<sequence length="226" mass="24074">MRDITLNAVAITIFGVTMASLLGPLVSLSPAVLAVFVAVGLGIFSLDQLGLGGRIGGIAMDSLAWASPDHRQRVLHHEAGHFLAAVLLDFPVETYTLNAWESWRQGIAGQGGVVFGPSDPAALQRLTPQVVDRYCQVWMAGIAAEQLIYGDAEGGDDDSLALGRFWNALGRSPAEIPLKQRWATLQAKTLLDKHRDAFDALVTAMGDRASVATCCDIIAQHRSAAA</sequence>
<keyword evidence="1" id="KW-1133">Transmembrane helix</keyword>
<feature type="transmembrane region" description="Helical" evidence="1">
    <location>
        <begin position="32"/>
        <end position="51"/>
    </location>
</feature>
<protein>
    <submittedName>
        <fullName evidence="2">ATP-dependent Zn protease</fullName>
    </submittedName>
</protein>
<keyword evidence="2" id="KW-0378">Hydrolase</keyword>
<reference evidence="2 3" key="2">
    <citation type="submission" date="2018-06" db="EMBL/GenBank/DDBJ databases">
        <title>Metagenomic assembly of (sub)arctic Cyanobacteria and their associated microbiome from non-axenic cultures.</title>
        <authorList>
            <person name="Baurain D."/>
        </authorList>
    </citation>
    <scope>NUCLEOTIDE SEQUENCE [LARGE SCALE GENOMIC DNA]</scope>
    <source>
        <strain evidence="2">ULC041bin1</strain>
    </source>
</reference>
<proteinExistence type="predicted"/>
<gene>
    <name evidence="2" type="ORF">DCF17_05580</name>
</gene>
<dbReference type="GO" id="GO:0006508">
    <property type="term" value="P:proteolysis"/>
    <property type="evidence" value="ECO:0007669"/>
    <property type="project" value="UniProtKB-KW"/>
</dbReference>
<keyword evidence="1" id="KW-0472">Membrane</keyword>
<dbReference type="AlphaFoldDB" id="A0A2W4WK63"/>
<dbReference type="GO" id="GO:0004176">
    <property type="term" value="F:ATP-dependent peptidase activity"/>
    <property type="evidence" value="ECO:0007669"/>
    <property type="project" value="InterPro"/>
</dbReference>
<dbReference type="EMBL" id="QBMN01000026">
    <property type="protein sequence ID" value="PZO43597.1"/>
    <property type="molecule type" value="Genomic_DNA"/>
</dbReference>
<dbReference type="GO" id="GO:0004222">
    <property type="term" value="F:metalloendopeptidase activity"/>
    <property type="evidence" value="ECO:0007669"/>
    <property type="project" value="InterPro"/>
</dbReference>
<organism evidence="2 3">
    <name type="scientific">Shackletoniella antarctica</name>
    <dbReference type="NCBI Taxonomy" id="268115"/>
    <lineage>
        <taxon>Bacteria</taxon>
        <taxon>Bacillati</taxon>
        <taxon>Cyanobacteriota</taxon>
        <taxon>Cyanophyceae</taxon>
        <taxon>Oculatellales</taxon>
        <taxon>Oculatellaceae</taxon>
        <taxon>Shackletoniella</taxon>
    </lineage>
</organism>
<evidence type="ECO:0000313" key="2">
    <source>
        <dbReference type="EMBL" id="PZO43597.1"/>
    </source>
</evidence>
<name>A0A2W4WK63_9CYAN</name>
<evidence type="ECO:0000313" key="3">
    <source>
        <dbReference type="Proteomes" id="UP000249081"/>
    </source>
</evidence>
<dbReference type="GO" id="GO:0005524">
    <property type="term" value="F:ATP binding"/>
    <property type="evidence" value="ECO:0007669"/>
    <property type="project" value="InterPro"/>
</dbReference>
<comment type="caution">
    <text evidence="2">The sequence shown here is derived from an EMBL/GenBank/DDBJ whole genome shotgun (WGS) entry which is preliminary data.</text>
</comment>
<keyword evidence="2" id="KW-0645">Protease</keyword>
<dbReference type="PANTHER" id="PTHR33471:SF7">
    <property type="entry name" value="ATP-DEPENDENT ZINC METALLOPROTEASE-RELATED"/>
    <property type="match status" value="1"/>
</dbReference>
<reference evidence="3" key="1">
    <citation type="submission" date="2018-04" db="EMBL/GenBank/DDBJ databases">
        <authorList>
            <person name="Cornet L."/>
        </authorList>
    </citation>
    <scope>NUCLEOTIDE SEQUENCE [LARGE SCALE GENOMIC DNA]</scope>
</reference>
<dbReference type="InterPro" id="IPR037219">
    <property type="entry name" value="Peptidase_M41-like"/>
</dbReference>
<accession>A0A2W4WK63</accession>
<dbReference type="SUPFAM" id="SSF140990">
    <property type="entry name" value="FtsH protease domain-like"/>
    <property type="match status" value="1"/>
</dbReference>
<dbReference type="PANTHER" id="PTHR33471">
    <property type="entry name" value="ATP-DEPENDENT ZINC METALLOPROTEASE-RELATED"/>
    <property type="match status" value="1"/>
</dbReference>
<dbReference type="Proteomes" id="UP000249081">
    <property type="component" value="Unassembled WGS sequence"/>
</dbReference>
<dbReference type="Gene3D" id="1.20.58.760">
    <property type="entry name" value="Peptidase M41"/>
    <property type="match status" value="1"/>
</dbReference>
<keyword evidence="1" id="KW-0812">Transmembrane</keyword>
<evidence type="ECO:0000256" key="1">
    <source>
        <dbReference type="SAM" id="Phobius"/>
    </source>
</evidence>